<evidence type="ECO:0000256" key="1">
    <source>
        <dbReference type="SAM" id="MobiDB-lite"/>
    </source>
</evidence>
<reference evidence="2 3" key="1">
    <citation type="submission" date="2014-04" db="EMBL/GenBank/DDBJ databases">
        <authorList>
            <consortium name="DOE Joint Genome Institute"/>
            <person name="Kuo A."/>
            <person name="Kohler A."/>
            <person name="Costa M.D."/>
            <person name="Nagy L.G."/>
            <person name="Floudas D."/>
            <person name="Copeland A."/>
            <person name="Barry K.W."/>
            <person name="Cichocki N."/>
            <person name="Veneault-Fourrey C."/>
            <person name="LaButti K."/>
            <person name="Lindquist E.A."/>
            <person name="Lipzen A."/>
            <person name="Lundell T."/>
            <person name="Morin E."/>
            <person name="Murat C."/>
            <person name="Sun H."/>
            <person name="Tunlid A."/>
            <person name="Henrissat B."/>
            <person name="Grigoriev I.V."/>
            <person name="Hibbett D.S."/>
            <person name="Martin F."/>
            <person name="Nordberg H.P."/>
            <person name="Cantor M.N."/>
            <person name="Hua S.X."/>
        </authorList>
    </citation>
    <scope>NUCLEOTIDE SEQUENCE [LARGE SCALE GENOMIC DNA]</scope>
    <source>
        <strain evidence="2 3">Marx 270</strain>
    </source>
</reference>
<protein>
    <submittedName>
        <fullName evidence="2">Uncharacterized protein</fullName>
    </submittedName>
</protein>
<keyword evidence="3" id="KW-1185">Reference proteome</keyword>
<evidence type="ECO:0000313" key="2">
    <source>
        <dbReference type="EMBL" id="KIN93520.1"/>
    </source>
</evidence>
<dbReference type="InParanoid" id="A0A0C3NCG3"/>
<dbReference type="EMBL" id="KN832160">
    <property type="protein sequence ID" value="KIN93520.1"/>
    <property type="molecule type" value="Genomic_DNA"/>
</dbReference>
<accession>A0A0C3NCG3</accession>
<proteinExistence type="predicted"/>
<gene>
    <name evidence="2" type="ORF">M404DRAFT_501880</name>
</gene>
<dbReference type="AlphaFoldDB" id="A0A0C3NCG3"/>
<feature type="region of interest" description="Disordered" evidence="1">
    <location>
        <begin position="79"/>
        <end position="98"/>
    </location>
</feature>
<reference evidence="3" key="2">
    <citation type="submission" date="2015-01" db="EMBL/GenBank/DDBJ databases">
        <title>Evolutionary Origins and Diversification of the Mycorrhizal Mutualists.</title>
        <authorList>
            <consortium name="DOE Joint Genome Institute"/>
            <consortium name="Mycorrhizal Genomics Consortium"/>
            <person name="Kohler A."/>
            <person name="Kuo A."/>
            <person name="Nagy L.G."/>
            <person name="Floudas D."/>
            <person name="Copeland A."/>
            <person name="Barry K.W."/>
            <person name="Cichocki N."/>
            <person name="Veneault-Fourrey C."/>
            <person name="LaButti K."/>
            <person name="Lindquist E.A."/>
            <person name="Lipzen A."/>
            <person name="Lundell T."/>
            <person name="Morin E."/>
            <person name="Murat C."/>
            <person name="Riley R."/>
            <person name="Ohm R."/>
            <person name="Sun H."/>
            <person name="Tunlid A."/>
            <person name="Henrissat B."/>
            <person name="Grigoriev I.V."/>
            <person name="Hibbett D.S."/>
            <person name="Martin F."/>
        </authorList>
    </citation>
    <scope>NUCLEOTIDE SEQUENCE [LARGE SCALE GENOMIC DNA]</scope>
    <source>
        <strain evidence="3">Marx 270</strain>
    </source>
</reference>
<sequence length="98" mass="10907">MGGRKARAAKVRCGGANMSHGTLAWGTDYTSFDSRWRRSLEQSGWKNPVNVARSHCVYVAKPGPGNWNISGCYGLNNSRTKNPSFPRHRPKMRLRSGT</sequence>
<feature type="compositionally biased region" description="Basic residues" evidence="1">
    <location>
        <begin position="86"/>
        <end position="98"/>
    </location>
</feature>
<name>A0A0C3NCG3_PISTI</name>
<evidence type="ECO:0000313" key="3">
    <source>
        <dbReference type="Proteomes" id="UP000054217"/>
    </source>
</evidence>
<dbReference type="HOGENOM" id="CLU_2334505_0_0_1"/>
<organism evidence="2 3">
    <name type="scientific">Pisolithus tinctorius Marx 270</name>
    <dbReference type="NCBI Taxonomy" id="870435"/>
    <lineage>
        <taxon>Eukaryota</taxon>
        <taxon>Fungi</taxon>
        <taxon>Dikarya</taxon>
        <taxon>Basidiomycota</taxon>
        <taxon>Agaricomycotina</taxon>
        <taxon>Agaricomycetes</taxon>
        <taxon>Agaricomycetidae</taxon>
        <taxon>Boletales</taxon>
        <taxon>Sclerodermatineae</taxon>
        <taxon>Pisolithaceae</taxon>
        <taxon>Pisolithus</taxon>
    </lineage>
</organism>
<dbReference type="Proteomes" id="UP000054217">
    <property type="component" value="Unassembled WGS sequence"/>
</dbReference>